<evidence type="ECO:0000313" key="8">
    <source>
        <dbReference type="Proteomes" id="UP000265816"/>
    </source>
</evidence>
<keyword evidence="3 5" id="KW-1133">Transmembrane helix</keyword>
<keyword evidence="4 5" id="KW-0472">Membrane</keyword>
<evidence type="ECO:0000256" key="2">
    <source>
        <dbReference type="ARBA" id="ARBA00022692"/>
    </source>
</evidence>
<gene>
    <name evidence="7" type="ORF">D1970_09310</name>
</gene>
<dbReference type="EMBL" id="QWVT01000015">
    <property type="protein sequence ID" value="RID85729.1"/>
    <property type="molecule type" value="Genomic_DNA"/>
</dbReference>
<dbReference type="Pfam" id="PF06305">
    <property type="entry name" value="LapA_dom"/>
    <property type="match status" value="1"/>
</dbReference>
<dbReference type="PANTHER" id="PTHR41335">
    <property type="entry name" value="MEMBRANE PROTEIN-RELATED"/>
    <property type="match status" value="1"/>
</dbReference>
<dbReference type="AlphaFoldDB" id="A0A398B6J9"/>
<protein>
    <submittedName>
        <fullName evidence="7">DUF1049 domain-containing protein</fullName>
    </submittedName>
</protein>
<feature type="domain" description="Lipopolysaccharide assembly protein A" evidence="6">
    <location>
        <begin position="24"/>
        <end position="83"/>
    </location>
</feature>
<evidence type="ECO:0000259" key="6">
    <source>
        <dbReference type="Pfam" id="PF06305"/>
    </source>
</evidence>
<evidence type="ECO:0000313" key="7">
    <source>
        <dbReference type="EMBL" id="RID85729.1"/>
    </source>
</evidence>
<evidence type="ECO:0000256" key="1">
    <source>
        <dbReference type="ARBA" id="ARBA00022475"/>
    </source>
</evidence>
<dbReference type="InterPro" id="IPR010445">
    <property type="entry name" value="LapA_dom"/>
</dbReference>
<keyword evidence="1" id="KW-1003">Cell membrane</keyword>
<name>A0A398B6J9_9BACI</name>
<dbReference type="PANTHER" id="PTHR41335:SF1">
    <property type="entry name" value="MEMBRANE PROTEIN"/>
    <property type="match status" value="1"/>
</dbReference>
<keyword evidence="8" id="KW-1185">Reference proteome</keyword>
<comment type="caution">
    <text evidence="7">The sequence shown here is derived from an EMBL/GenBank/DDBJ whole genome shotgun (WGS) entry which is preliminary data.</text>
</comment>
<evidence type="ECO:0000256" key="5">
    <source>
        <dbReference type="SAM" id="Phobius"/>
    </source>
</evidence>
<dbReference type="GO" id="GO:0005886">
    <property type="term" value="C:plasma membrane"/>
    <property type="evidence" value="ECO:0007669"/>
    <property type="project" value="InterPro"/>
</dbReference>
<evidence type="ECO:0000256" key="4">
    <source>
        <dbReference type="ARBA" id="ARBA00023136"/>
    </source>
</evidence>
<reference evidence="7 8" key="1">
    <citation type="submission" date="2018-08" db="EMBL/GenBank/DDBJ databases">
        <title>Bacillus jemisoniae sp. nov., Bacillus chryseoplanitiae sp. nov., Bacillus resnikiae sp. nov., and Bacillus frankliniae sp. nov., isolated from Viking spacecraft and associated surfaces.</title>
        <authorList>
            <person name="Seuylemezian A."/>
            <person name="Vaishampayan P."/>
        </authorList>
    </citation>
    <scope>NUCLEOTIDE SEQUENCE [LARGE SCALE GENOMIC DNA]</scope>
    <source>
        <strain evidence="7 8">JJ-247</strain>
    </source>
</reference>
<proteinExistence type="predicted"/>
<dbReference type="RefSeq" id="WP_119112582.1">
    <property type="nucleotide sequence ID" value="NZ_CBCSEO010000002.1"/>
</dbReference>
<organism evidence="7 8">
    <name type="scientific">Mesobacillus zeae</name>
    <dbReference type="NCBI Taxonomy" id="1917180"/>
    <lineage>
        <taxon>Bacteria</taxon>
        <taxon>Bacillati</taxon>
        <taxon>Bacillota</taxon>
        <taxon>Bacilli</taxon>
        <taxon>Bacillales</taxon>
        <taxon>Bacillaceae</taxon>
        <taxon>Mesobacillus</taxon>
    </lineage>
</organism>
<evidence type="ECO:0000256" key="3">
    <source>
        <dbReference type="ARBA" id="ARBA00022989"/>
    </source>
</evidence>
<accession>A0A398B6J9</accession>
<keyword evidence="2 5" id="KW-0812">Transmembrane</keyword>
<dbReference type="OrthoDB" id="2990728at2"/>
<feature type="transmembrane region" description="Helical" evidence="5">
    <location>
        <begin position="41"/>
        <end position="61"/>
    </location>
</feature>
<sequence length="100" mass="10938">MKSQWSLLLALLFALLVALFAVVNVEDVTIDYFFGTGQWPLILVILLSVLSGVVIMGAVGARKIYALKREKKSLQKEVDELRVQGHLAHAASGTAEESKL</sequence>
<dbReference type="Proteomes" id="UP000265816">
    <property type="component" value="Unassembled WGS sequence"/>
</dbReference>